<dbReference type="InterPro" id="IPR029501">
    <property type="entry name" value="EndoU_bac"/>
</dbReference>
<evidence type="ECO:0000313" key="4">
    <source>
        <dbReference type="Proteomes" id="UP000198984"/>
    </source>
</evidence>
<accession>A0A1H7S7G7</accession>
<dbReference type="OrthoDB" id="619058at2"/>
<name>A0A1H7S7G7_9BACT</name>
<dbReference type="RefSeq" id="WP_089910824.1">
    <property type="nucleotide sequence ID" value="NZ_FOBB01000002.1"/>
</dbReference>
<evidence type="ECO:0000256" key="1">
    <source>
        <dbReference type="SAM" id="SignalP"/>
    </source>
</evidence>
<proteinExistence type="predicted"/>
<feature type="domain" description="Bacterial EndoU nuclease" evidence="2">
    <location>
        <begin position="747"/>
        <end position="908"/>
    </location>
</feature>
<dbReference type="GO" id="GO:0004519">
    <property type="term" value="F:endonuclease activity"/>
    <property type="evidence" value="ECO:0007669"/>
    <property type="project" value="InterPro"/>
</dbReference>
<sequence>MIAIRNRIILSIIAWCCHFTLSYAGTAVPLDDSREKVIQEGVAALNQLIHENRQHTQVGESFKNRYVLVLDGNGKFIEQKNVQQAGKLIYTPILSASEEKSINEGLQLINAKKDFAVYVLVFNSWVIDLKKEIPADANLKNVMALKPYTNEDIKAKVWSEVDKLGEDILLRSEMSSYAARIGVVYGREICYLGKSIHRVYATSKAFATGLGEGELNGINNSLKGKLPPLSETHSYLLTFPLELYNAYLRNKGVKTSIKLDYEFTPNANSYFDKMQSRLGGPKCGDCPAPNDPSSLVFDYSSILTPEEKAKMYTKLGFISTESKKYKTKLYITDYQCAPAVIDAVQEYAANPDSKDIILWVHFDQQKKMEMKTAYGKDVPNKEYTSSFMKFLIKILPETGMDFDPFTAILDGLATMINALEIPERFYNPEHINLQTGEADYNPLFYRTFQISSTIALNPAILGEFMKTGAKFTPLQVEFAAVCGFWNGLVTTVSGLPTFFSWGIKMIVNENNTRSDFVEGITKMYYQCAQKHIQVLIPGQRDIGFALCAWDGISKHFTEGNACVIAAKVGGAIFQVITLVAAVTKLGSLARISELLNILDPINLLFKGLGVVVKSVVLPTGELAYACGKGFITAVLQNGKYVIRLVDGSFRAISEIDWSKVISWAEMTTEYGVRVRVGVLMSAEEFRNAGYKIKKMVTDATGGEFVDGNGNKFAVIGKEGDEASNTVAIVEEAAQDASRIAREITQETVEHIMYGKIKVRVTDRAGNLVKEYEYIPGQGGQAWDPKQYIVTVDVTGCHTEGMLKSGLVEIVPGTTMEPVVTLPTGEVINKAKIRFKVKELEAGGTGFKTKKDLTTFWPDTWDQQKIMEKITEAFNNKTNTKYNEWLGTTTDGVKIQMFLDPNGNITTAFIVP</sequence>
<dbReference type="Proteomes" id="UP000198984">
    <property type="component" value="Unassembled WGS sequence"/>
</dbReference>
<dbReference type="EMBL" id="FOBB01000002">
    <property type="protein sequence ID" value="SEL68176.1"/>
    <property type="molecule type" value="Genomic_DNA"/>
</dbReference>
<feature type="chain" id="PRO_5011703162" evidence="1">
    <location>
        <begin position="25"/>
        <end position="911"/>
    </location>
</feature>
<dbReference type="STRING" id="573321.SAMN04488505_102838"/>
<protein>
    <submittedName>
        <fullName evidence="3">EndoU nuclease</fullName>
    </submittedName>
</protein>
<gene>
    <name evidence="3" type="ORF">SAMN04488505_102838</name>
</gene>
<feature type="signal peptide" evidence="1">
    <location>
        <begin position="1"/>
        <end position="24"/>
    </location>
</feature>
<reference evidence="3 4" key="1">
    <citation type="submission" date="2016-10" db="EMBL/GenBank/DDBJ databases">
        <authorList>
            <person name="de Groot N.N."/>
        </authorList>
    </citation>
    <scope>NUCLEOTIDE SEQUENCE [LARGE SCALE GENOMIC DNA]</scope>
    <source>
        <strain evidence="3 4">DSM 21039</strain>
    </source>
</reference>
<dbReference type="Pfam" id="PF14436">
    <property type="entry name" value="EndoU_bacteria"/>
    <property type="match status" value="1"/>
</dbReference>
<keyword evidence="4" id="KW-1185">Reference proteome</keyword>
<evidence type="ECO:0000313" key="3">
    <source>
        <dbReference type="EMBL" id="SEL68176.1"/>
    </source>
</evidence>
<organism evidence="3 4">
    <name type="scientific">Chitinophaga rupis</name>
    <dbReference type="NCBI Taxonomy" id="573321"/>
    <lineage>
        <taxon>Bacteria</taxon>
        <taxon>Pseudomonadati</taxon>
        <taxon>Bacteroidota</taxon>
        <taxon>Chitinophagia</taxon>
        <taxon>Chitinophagales</taxon>
        <taxon>Chitinophagaceae</taxon>
        <taxon>Chitinophaga</taxon>
    </lineage>
</organism>
<keyword evidence="1" id="KW-0732">Signal</keyword>
<dbReference type="AlphaFoldDB" id="A0A1H7S7G7"/>
<evidence type="ECO:0000259" key="2">
    <source>
        <dbReference type="Pfam" id="PF14436"/>
    </source>
</evidence>